<dbReference type="CDD" id="cd05013">
    <property type="entry name" value="SIS_RpiR"/>
    <property type="match status" value="1"/>
</dbReference>
<dbReference type="InterPro" id="IPR046348">
    <property type="entry name" value="SIS_dom_sf"/>
</dbReference>
<reference evidence="7" key="1">
    <citation type="journal article" date="2019" name="Int. J. Syst. Evol. Microbiol.">
        <title>The Global Catalogue of Microorganisms (GCM) 10K type strain sequencing project: providing services to taxonomists for standard genome sequencing and annotation.</title>
        <authorList>
            <consortium name="The Broad Institute Genomics Platform"/>
            <consortium name="The Broad Institute Genome Sequencing Center for Infectious Disease"/>
            <person name="Wu L."/>
            <person name="Ma J."/>
        </authorList>
    </citation>
    <scope>NUCLEOTIDE SEQUENCE [LARGE SCALE GENOMIC DNA]</scope>
    <source>
        <strain evidence="7">KCTC 42182</strain>
    </source>
</reference>
<proteinExistence type="predicted"/>
<feature type="domain" description="SIS" evidence="5">
    <location>
        <begin position="131"/>
        <end position="274"/>
    </location>
</feature>
<organism evidence="6 7">
    <name type="scientific">Ferrovibrio xuzhouensis</name>
    <dbReference type="NCBI Taxonomy" id="1576914"/>
    <lineage>
        <taxon>Bacteria</taxon>
        <taxon>Pseudomonadati</taxon>
        <taxon>Pseudomonadota</taxon>
        <taxon>Alphaproteobacteria</taxon>
        <taxon>Rhodospirillales</taxon>
        <taxon>Rhodospirillaceae</taxon>
        <taxon>Ferrovibrio</taxon>
    </lineage>
</organism>
<evidence type="ECO:0000259" key="4">
    <source>
        <dbReference type="PROSITE" id="PS51071"/>
    </source>
</evidence>
<gene>
    <name evidence="6" type="ORF">ACFOOQ_04580</name>
</gene>
<protein>
    <submittedName>
        <fullName evidence="6">MurR/RpiR family transcriptional regulator</fullName>
    </submittedName>
</protein>
<comment type="caution">
    <text evidence="6">The sequence shown here is derived from an EMBL/GenBank/DDBJ whole genome shotgun (WGS) entry which is preliminary data.</text>
</comment>
<keyword evidence="1" id="KW-0805">Transcription regulation</keyword>
<dbReference type="EMBL" id="JBHRYJ010000001">
    <property type="protein sequence ID" value="MFC3674808.1"/>
    <property type="molecule type" value="Genomic_DNA"/>
</dbReference>
<accession>A0ABV7VBH5</accession>
<sequence length="296" mass="31095">MDARHLASRITAGFAQLPPQLQAAARFVLDHPEDVALLSMREQARRAGVPPVTMTRLARQLGFADYAAFRDLHARALRRPAAPAGFSARAGQMQRRQRAGGDAALTTEIGRTMARHLAAFGAGDGADALQAAARLIGGARRVYFLGLRSCYAVAFQAAYVYGLFRENGLLLDGPGDTGVDALRHSGKGDVLLAISVAPYTTAAVERVTYAAGRGVDIVAITDSAASPVAVPAGAAVLVPTETPSFFHTVTPAFVAAETLIALVAARGGARTLSAIRDAESQLGAFSAYWSPRRKRA</sequence>
<dbReference type="Pfam" id="PF01380">
    <property type="entry name" value="SIS"/>
    <property type="match status" value="1"/>
</dbReference>
<dbReference type="Gene3D" id="3.40.50.10490">
    <property type="entry name" value="Glucose-6-phosphate isomerase like protein, domain 1"/>
    <property type="match status" value="1"/>
</dbReference>
<keyword evidence="7" id="KW-1185">Reference proteome</keyword>
<dbReference type="PANTHER" id="PTHR30514">
    <property type="entry name" value="GLUCOKINASE"/>
    <property type="match status" value="1"/>
</dbReference>
<keyword evidence="3" id="KW-0804">Transcription</keyword>
<feature type="domain" description="HTH rpiR-type" evidence="4">
    <location>
        <begin position="4"/>
        <end position="80"/>
    </location>
</feature>
<dbReference type="SUPFAM" id="SSF46689">
    <property type="entry name" value="Homeodomain-like"/>
    <property type="match status" value="1"/>
</dbReference>
<dbReference type="Proteomes" id="UP001595711">
    <property type="component" value="Unassembled WGS sequence"/>
</dbReference>
<dbReference type="InterPro" id="IPR047640">
    <property type="entry name" value="RpiR-like"/>
</dbReference>
<dbReference type="PROSITE" id="PS51071">
    <property type="entry name" value="HTH_RPIR"/>
    <property type="match status" value="1"/>
</dbReference>
<name>A0ABV7VBH5_9PROT</name>
<evidence type="ECO:0000256" key="1">
    <source>
        <dbReference type="ARBA" id="ARBA00023015"/>
    </source>
</evidence>
<dbReference type="PANTHER" id="PTHR30514:SF18">
    <property type="entry name" value="RPIR-FAMILY TRANSCRIPTIONAL REGULATOR"/>
    <property type="match status" value="1"/>
</dbReference>
<dbReference type="PROSITE" id="PS51464">
    <property type="entry name" value="SIS"/>
    <property type="match status" value="1"/>
</dbReference>
<dbReference type="InterPro" id="IPR035472">
    <property type="entry name" value="RpiR-like_SIS"/>
</dbReference>
<evidence type="ECO:0000256" key="3">
    <source>
        <dbReference type="ARBA" id="ARBA00023163"/>
    </source>
</evidence>
<evidence type="ECO:0000256" key="2">
    <source>
        <dbReference type="ARBA" id="ARBA00023125"/>
    </source>
</evidence>
<dbReference type="Gene3D" id="1.10.10.10">
    <property type="entry name" value="Winged helix-like DNA-binding domain superfamily/Winged helix DNA-binding domain"/>
    <property type="match status" value="1"/>
</dbReference>
<evidence type="ECO:0000313" key="7">
    <source>
        <dbReference type="Proteomes" id="UP001595711"/>
    </source>
</evidence>
<keyword evidence="2" id="KW-0238">DNA-binding</keyword>
<dbReference type="RefSeq" id="WP_379722286.1">
    <property type="nucleotide sequence ID" value="NZ_JBHRYJ010000001.1"/>
</dbReference>
<evidence type="ECO:0000313" key="6">
    <source>
        <dbReference type="EMBL" id="MFC3674808.1"/>
    </source>
</evidence>
<dbReference type="SUPFAM" id="SSF53697">
    <property type="entry name" value="SIS domain"/>
    <property type="match status" value="1"/>
</dbReference>
<dbReference type="InterPro" id="IPR000281">
    <property type="entry name" value="HTH_RpiR"/>
</dbReference>
<dbReference type="InterPro" id="IPR009057">
    <property type="entry name" value="Homeodomain-like_sf"/>
</dbReference>
<evidence type="ECO:0000259" key="5">
    <source>
        <dbReference type="PROSITE" id="PS51464"/>
    </source>
</evidence>
<dbReference type="InterPro" id="IPR036388">
    <property type="entry name" value="WH-like_DNA-bd_sf"/>
</dbReference>
<dbReference type="InterPro" id="IPR001347">
    <property type="entry name" value="SIS_dom"/>
</dbReference>